<gene>
    <name evidence="1" type="ORF">D5F11_007205</name>
</gene>
<reference evidence="1 2" key="1">
    <citation type="submission" date="2018-12" db="EMBL/GenBank/DDBJ databases">
        <authorList>
            <person name="Sun L."/>
            <person name="Chen Z."/>
        </authorList>
    </citation>
    <scope>NUCLEOTIDE SEQUENCE [LARGE SCALE GENOMIC DNA]</scope>
    <source>
        <strain evidence="1 2">LMG 29736</strain>
    </source>
</reference>
<dbReference type="RefSeq" id="WP_120117554.1">
    <property type="nucleotide sequence ID" value="NZ_QYTW02000005.1"/>
</dbReference>
<sequence length="87" mass="10290">MKTVFVISLNSKKIPDGFDIIISKNEPSRAQIEELITFIGFGLEEKWNLNYVNFQQDPGKWKIYEYEIDTVECFIVVEREKVIEFPK</sequence>
<evidence type="ECO:0000313" key="1">
    <source>
        <dbReference type="EMBL" id="RST60236.1"/>
    </source>
</evidence>
<organism evidence="1 2">
    <name type="scientific">Siminovitchia terrae</name>
    <name type="common">Bacillus terrae</name>
    <dbReference type="NCBI Taxonomy" id="1914933"/>
    <lineage>
        <taxon>Bacteria</taxon>
        <taxon>Bacillati</taxon>
        <taxon>Bacillota</taxon>
        <taxon>Bacilli</taxon>
        <taxon>Bacillales</taxon>
        <taxon>Bacillaceae</taxon>
        <taxon>Siminovitchia</taxon>
    </lineage>
</organism>
<accession>A0A429XA23</accession>
<dbReference type="Proteomes" id="UP000287296">
    <property type="component" value="Unassembled WGS sequence"/>
</dbReference>
<dbReference type="AlphaFoldDB" id="A0A429XA23"/>
<evidence type="ECO:0000313" key="2">
    <source>
        <dbReference type="Proteomes" id="UP000287296"/>
    </source>
</evidence>
<protein>
    <submittedName>
        <fullName evidence="1">Uncharacterized protein</fullName>
    </submittedName>
</protein>
<proteinExistence type="predicted"/>
<name>A0A429XA23_SIMTE</name>
<dbReference type="EMBL" id="QYTW02000005">
    <property type="protein sequence ID" value="RST60236.1"/>
    <property type="molecule type" value="Genomic_DNA"/>
</dbReference>
<comment type="caution">
    <text evidence="1">The sequence shown here is derived from an EMBL/GenBank/DDBJ whole genome shotgun (WGS) entry which is preliminary data.</text>
</comment>